<dbReference type="EMBL" id="CAJVPW010061943">
    <property type="protein sequence ID" value="CAG8782748.1"/>
    <property type="molecule type" value="Genomic_DNA"/>
</dbReference>
<gene>
    <name evidence="1" type="ORF">SPELUC_LOCUS16545</name>
</gene>
<sequence>LEAIDKLEQEYLTNNWNKLILQQLLNKRIEELQKPVKVPKCPPLKHPQAKRPIEEVENNYLTTNSDKAESNRNLAGSVEKQILDIINQYRKTLNAEDLR</sequence>
<organism evidence="1 2">
    <name type="scientific">Cetraspora pellucida</name>
    <dbReference type="NCBI Taxonomy" id="1433469"/>
    <lineage>
        <taxon>Eukaryota</taxon>
        <taxon>Fungi</taxon>
        <taxon>Fungi incertae sedis</taxon>
        <taxon>Mucoromycota</taxon>
        <taxon>Glomeromycotina</taxon>
        <taxon>Glomeromycetes</taxon>
        <taxon>Diversisporales</taxon>
        <taxon>Gigasporaceae</taxon>
        <taxon>Cetraspora</taxon>
    </lineage>
</organism>
<feature type="non-terminal residue" evidence="1">
    <location>
        <position position="1"/>
    </location>
</feature>
<evidence type="ECO:0000313" key="2">
    <source>
        <dbReference type="Proteomes" id="UP000789366"/>
    </source>
</evidence>
<proteinExistence type="predicted"/>
<name>A0ACA9R9U2_9GLOM</name>
<protein>
    <submittedName>
        <fullName evidence="1">10913_t:CDS:1</fullName>
    </submittedName>
</protein>
<keyword evidence="2" id="KW-1185">Reference proteome</keyword>
<accession>A0ACA9R9U2</accession>
<comment type="caution">
    <text evidence="1">The sequence shown here is derived from an EMBL/GenBank/DDBJ whole genome shotgun (WGS) entry which is preliminary data.</text>
</comment>
<feature type="non-terminal residue" evidence="1">
    <location>
        <position position="99"/>
    </location>
</feature>
<dbReference type="Proteomes" id="UP000789366">
    <property type="component" value="Unassembled WGS sequence"/>
</dbReference>
<evidence type="ECO:0000313" key="1">
    <source>
        <dbReference type="EMBL" id="CAG8782748.1"/>
    </source>
</evidence>
<reference evidence="1" key="1">
    <citation type="submission" date="2021-06" db="EMBL/GenBank/DDBJ databases">
        <authorList>
            <person name="Kallberg Y."/>
            <person name="Tangrot J."/>
            <person name="Rosling A."/>
        </authorList>
    </citation>
    <scope>NUCLEOTIDE SEQUENCE</scope>
    <source>
        <strain evidence="1">28 12/20/2015</strain>
    </source>
</reference>